<gene>
    <name evidence="1" type="ORF">J0B03_05860</name>
</gene>
<dbReference type="Proteomes" id="UP000663499">
    <property type="component" value="Chromosome"/>
</dbReference>
<dbReference type="KEGG" id="alka:J0B03_05860"/>
<evidence type="ECO:0000313" key="2">
    <source>
        <dbReference type="Proteomes" id="UP000663499"/>
    </source>
</evidence>
<dbReference type="AlphaFoldDB" id="A0A974XGR7"/>
<evidence type="ECO:0008006" key="3">
    <source>
        <dbReference type="Google" id="ProtNLM"/>
    </source>
</evidence>
<evidence type="ECO:0000313" key="1">
    <source>
        <dbReference type="EMBL" id="QSX09582.1"/>
    </source>
</evidence>
<proteinExistence type="predicted"/>
<organism evidence="1 2">
    <name type="scientific">Alkalibacter rhizosphaerae</name>
    <dbReference type="NCBI Taxonomy" id="2815577"/>
    <lineage>
        <taxon>Bacteria</taxon>
        <taxon>Bacillati</taxon>
        <taxon>Bacillota</taxon>
        <taxon>Clostridia</taxon>
        <taxon>Eubacteriales</taxon>
        <taxon>Eubacteriaceae</taxon>
        <taxon>Alkalibacter</taxon>
    </lineage>
</organism>
<accession>A0A974XGR7</accession>
<name>A0A974XGR7_9FIRM</name>
<dbReference type="EMBL" id="CP071444">
    <property type="protein sequence ID" value="QSX09582.1"/>
    <property type="molecule type" value="Genomic_DNA"/>
</dbReference>
<keyword evidence="2" id="KW-1185">Reference proteome</keyword>
<reference evidence="1" key="1">
    <citation type="submission" date="2021-03" db="EMBL/GenBank/DDBJ databases">
        <title>Alkalibacter marinus sp. nov., isolated from tidal flat sediment.</title>
        <authorList>
            <person name="Namirimu T."/>
            <person name="Yang J.-A."/>
            <person name="Yang S.-H."/>
            <person name="Kim Y.-J."/>
            <person name="Kwon K.K."/>
        </authorList>
    </citation>
    <scope>NUCLEOTIDE SEQUENCE</scope>
    <source>
        <strain evidence="1">ES005</strain>
    </source>
</reference>
<sequence>MDVALTLLLTGLFLYIGYVVMGRIDASLQGDSFQDQTQKGAEHVMLLYLDEQTPVSPSIMQRTENWTVVPMFGSLTEIFTPFESMITYSTSDLDNLLCINHAIHRQPDCFIAARCNDLLYENLYKSVGAQLILTGDTSLEQALDHMKGRN</sequence>
<protein>
    <recommendedName>
        <fullName evidence="3">RCK N-terminal domain-containing protein</fullName>
    </recommendedName>
</protein>
<dbReference type="RefSeq" id="WP_207300913.1">
    <property type="nucleotide sequence ID" value="NZ_CP071444.1"/>
</dbReference>